<dbReference type="eggNOG" id="ENOG502RT5U">
    <property type="taxonomic scope" value="Eukaryota"/>
</dbReference>
<dbReference type="OrthoDB" id="5846329at2759"/>
<evidence type="ECO:0000256" key="1">
    <source>
        <dbReference type="SAM" id="SignalP"/>
    </source>
</evidence>
<protein>
    <recommendedName>
        <fullName evidence="2">Chitin-binding type-2 domain-containing protein</fullName>
    </recommendedName>
</protein>
<keyword evidence="4" id="KW-1185">Reference proteome</keyword>
<name>G0P6D7_CAEBE</name>
<sequence length="190" mass="21211">MILLLVFCVLFTVLIDAAPTRNYSVPDPTNGTCAYDGLSMGDPFDETAYYQCCQHMWFFKYCLEGFVFDKYKLECFPINPTPTSPTLMKRLLSSTLCTPGDKQGNPFDDSKFDECVDGTHWETMSCSSGFRFDSATKQCQNVPTAACVLGEKLGMPNGDSYLYCDGNGWEIQECAPGTIYKESLKDCTPE</sequence>
<dbReference type="InterPro" id="IPR036508">
    <property type="entry name" value="Chitin-bd_dom_sf"/>
</dbReference>
<reference evidence="4" key="1">
    <citation type="submission" date="2011-07" db="EMBL/GenBank/DDBJ databases">
        <authorList>
            <consortium name="Caenorhabditis brenneri Sequencing and Analysis Consortium"/>
            <person name="Wilson R.K."/>
        </authorList>
    </citation>
    <scope>NUCLEOTIDE SEQUENCE [LARGE SCALE GENOMIC DNA]</scope>
    <source>
        <strain evidence="4">PB2801</strain>
    </source>
</reference>
<dbReference type="InParanoid" id="G0P6D7"/>
<dbReference type="GO" id="GO:0008061">
    <property type="term" value="F:chitin binding"/>
    <property type="evidence" value="ECO:0007669"/>
    <property type="project" value="InterPro"/>
</dbReference>
<dbReference type="Gene3D" id="2.170.140.10">
    <property type="entry name" value="Chitin binding domain"/>
    <property type="match status" value="1"/>
</dbReference>
<dbReference type="STRING" id="135651.G0P6D7"/>
<organism evidence="4">
    <name type="scientific">Caenorhabditis brenneri</name>
    <name type="common">Nematode worm</name>
    <dbReference type="NCBI Taxonomy" id="135651"/>
    <lineage>
        <taxon>Eukaryota</taxon>
        <taxon>Metazoa</taxon>
        <taxon>Ecdysozoa</taxon>
        <taxon>Nematoda</taxon>
        <taxon>Chromadorea</taxon>
        <taxon>Rhabditida</taxon>
        <taxon>Rhabditina</taxon>
        <taxon>Rhabditomorpha</taxon>
        <taxon>Rhabditoidea</taxon>
        <taxon>Rhabditidae</taxon>
        <taxon>Peloderinae</taxon>
        <taxon>Caenorhabditis</taxon>
    </lineage>
</organism>
<dbReference type="Pfam" id="PF01607">
    <property type="entry name" value="CBM_14"/>
    <property type="match status" value="1"/>
</dbReference>
<gene>
    <name evidence="3" type="ORF">CAEBREN_24540</name>
</gene>
<dbReference type="AlphaFoldDB" id="G0P6D7"/>
<keyword evidence="1" id="KW-0732">Signal</keyword>
<dbReference type="HOGENOM" id="CLU_1429174_0_0_1"/>
<evidence type="ECO:0000313" key="4">
    <source>
        <dbReference type="Proteomes" id="UP000008068"/>
    </source>
</evidence>
<feature type="signal peptide" evidence="1">
    <location>
        <begin position="1"/>
        <end position="17"/>
    </location>
</feature>
<dbReference type="GO" id="GO:0005576">
    <property type="term" value="C:extracellular region"/>
    <property type="evidence" value="ECO:0007669"/>
    <property type="project" value="InterPro"/>
</dbReference>
<dbReference type="EMBL" id="GL380097">
    <property type="protein sequence ID" value="EGT46407.1"/>
    <property type="molecule type" value="Genomic_DNA"/>
</dbReference>
<dbReference type="Proteomes" id="UP000008068">
    <property type="component" value="Unassembled WGS sequence"/>
</dbReference>
<feature type="domain" description="Chitin-binding type-2" evidence="2">
    <location>
        <begin position="94"/>
        <end position="149"/>
    </location>
</feature>
<feature type="chain" id="PRO_5003406469" description="Chitin-binding type-2 domain-containing protein" evidence="1">
    <location>
        <begin position="18"/>
        <end position="190"/>
    </location>
</feature>
<evidence type="ECO:0000259" key="2">
    <source>
        <dbReference type="PROSITE" id="PS50940"/>
    </source>
</evidence>
<accession>G0P6D7</accession>
<evidence type="ECO:0000313" key="3">
    <source>
        <dbReference type="EMBL" id="EGT46407.1"/>
    </source>
</evidence>
<proteinExistence type="predicted"/>
<dbReference type="InterPro" id="IPR002557">
    <property type="entry name" value="Chitin-bd_dom"/>
</dbReference>
<dbReference type="OMA" id="TAYYQCC"/>
<dbReference type="SUPFAM" id="SSF57625">
    <property type="entry name" value="Invertebrate chitin-binding proteins"/>
    <property type="match status" value="3"/>
</dbReference>
<dbReference type="PROSITE" id="PS50940">
    <property type="entry name" value="CHIT_BIND_II"/>
    <property type="match status" value="1"/>
</dbReference>